<keyword evidence="4" id="KW-0812">Transmembrane</keyword>
<protein>
    <recommendedName>
        <fullName evidence="5">Histidine kinase/HSP90-like ATPase domain-containing protein</fullName>
    </recommendedName>
</protein>
<reference evidence="6 7" key="1">
    <citation type="submission" date="2018-11" db="EMBL/GenBank/DDBJ databases">
        <title>Trebonia kvetii gen.nov., sp.nov., a novel acidophilic actinobacterium, and proposal of the new actinobacterial family Treboniaceae fam. nov.</title>
        <authorList>
            <person name="Rapoport D."/>
            <person name="Sagova-Mareckova M."/>
            <person name="Sedlacek I."/>
            <person name="Provaznik J."/>
            <person name="Kralova S."/>
            <person name="Pavlinic D."/>
            <person name="Benes V."/>
            <person name="Kopecky J."/>
        </authorList>
    </citation>
    <scope>NUCLEOTIDE SEQUENCE [LARGE SCALE GENOMIC DNA]</scope>
    <source>
        <strain evidence="6 7">15Tr583</strain>
    </source>
</reference>
<dbReference type="OrthoDB" id="5125370at2"/>
<keyword evidence="4" id="KW-1133">Transmembrane helix</keyword>
<dbReference type="InterPro" id="IPR003594">
    <property type="entry name" value="HATPase_dom"/>
</dbReference>
<evidence type="ECO:0000313" key="6">
    <source>
        <dbReference type="EMBL" id="TVZ01921.1"/>
    </source>
</evidence>
<dbReference type="Proteomes" id="UP000460272">
    <property type="component" value="Unassembled WGS sequence"/>
</dbReference>
<evidence type="ECO:0000256" key="4">
    <source>
        <dbReference type="SAM" id="Phobius"/>
    </source>
</evidence>
<dbReference type="SUPFAM" id="SSF55874">
    <property type="entry name" value="ATPase domain of HSP90 chaperone/DNA topoisomerase II/histidine kinase"/>
    <property type="match status" value="1"/>
</dbReference>
<dbReference type="GO" id="GO:0016301">
    <property type="term" value="F:kinase activity"/>
    <property type="evidence" value="ECO:0007669"/>
    <property type="project" value="UniProtKB-KW"/>
</dbReference>
<keyword evidence="1" id="KW-0808">Transferase</keyword>
<dbReference type="AlphaFoldDB" id="A0A6P2BU78"/>
<dbReference type="RefSeq" id="WP_145858868.1">
    <property type="nucleotide sequence ID" value="NZ_RPFW01000006.1"/>
</dbReference>
<evidence type="ECO:0000256" key="1">
    <source>
        <dbReference type="ARBA" id="ARBA00022679"/>
    </source>
</evidence>
<name>A0A6P2BU78_9ACTN</name>
<keyword evidence="7" id="KW-1185">Reference proteome</keyword>
<dbReference type="InterPro" id="IPR036890">
    <property type="entry name" value="HATPase_C_sf"/>
</dbReference>
<organism evidence="6 7">
    <name type="scientific">Trebonia kvetii</name>
    <dbReference type="NCBI Taxonomy" id="2480626"/>
    <lineage>
        <taxon>Bacteria</taxon>
        <taxon>Bacillati</taxon>
        <taxon>Actinomycetota</taxon>
        <taxon>Actinomycetes</taxon>
        <taxon>Streptosporangiales</taxon>
        <taxon>Treboniaceae</taxon>
        <taxon>Trebonia</taxon>
    </lineage>
</organism>
<keyword evidence="2" id="KW-0418">Kinase</keyword>
<evidence type="ECO:0000256" key="3">
    <source>
        <dbReference type="ARBA" id="ARBA00023012"/>
    </source>
</evidence>
<feature type="domain" description="Histidine kinase/HSP90-like ATPase" evidence="5">
    <location>
        <begin position="308"/>
        <end position="397"/>
    </location>
</feature>
<evidence type="ECO:0000259" key="5">
    <source>
        <dbReference type="Pfam" id="PF02518"/>
    </source>
</evidence>
<dbReference type="Gene3D" id="3.30.565.10">
    <property type="entry name" value="Histidine kinase-like ATPase, C-terminal domain"/>
    <property type="match status" value="1"/>
</dbReference>
<keyword evidence="3" id="KW-0902">Two-component regulatory system</keyword>
<dbReference type="EMBL" id="RPFW01000006">
    <property type="protein sequence ID" value="TVZ01921.1"/>
    <property type="molecule type" value="Genomic_DNA"/>
</dbReference>
<sequence length="398" mass="41568">MEPAADSIGVQIRPLAGRRGPERRPGMAGPSDQALHWLAGWYAIALRLGGAALFTVVAVLAATRQTSGWWLGVPLAALCLWSAFFARRVRRYGLSPVVVLADTAVISALALAQQHLVPAELIKDNTTWMLPLACTSVYILQIALRPWLGLTGAAIVVIAYGIGAGDPADGWLLLIETAVAAGLVAVIRGGARQADAVVAAGLQTERQIRAEEARRADEREQHRQLHDTVLSTLTMVAAGAFAEPSQALAAQAARDLRVLQGLAGPSAAPSGLMPLTDLGPQLERAAASTDELSVRLELVPVTLPSPVADQLVACVGEALRNVERHAGTGQAEVTVTGGAGWTIVRITDHGRGFDPSVTPPSRRGIRESITGRMLAVGGWAAIASQPGAGTTVTVSWPA</sequence>
<dbReference type="Pfam" id="PF02518">
    <property type="entry name" value="HATPase_c"/>
    <property type="match status" value="1"/>
</dbReference>
<proteinExistence type="predicted"/>
<dbReference type="PANTHER" id="PTHR24421">
    <property type="entry name" value="NITRATE/NITRITE SENSOR PROTEIN NARX-RELATED"/>
    <property type="match status" value="1"/>
</dbReference>
<accession>A0A6P2BU78</accession>
<keyword evidence="4" id="KW-0472">Membrane</keyword>
<comment type="caution">
    <text evidence="6">The sequence shown here is derived from an EMBL/GenBank/DDBJ whole genome shotgun (WGS) entry which is preliminary data.</text>
</comment>
<feature type="transmembrane region" description="Helical" evidence="4">
    <location>
        <begin position="39"/>
        <end position="61"/>
    </location>
</feature>
<evidence type="ECO:0000313" key="7">
    <source>
        <dbReference type="Proteomes" id="UP000460272"/>
    </source>
</evidence>
<evidence type="ECO:0000256" key="2">
    <source>
        <dbReference type="ARBA" id="ARBA00022777"/>
    </source>
</evidence>
<dbReference type="InterPro" id="IPR050482">
    <property type="entry name" value="Sensor_HK_TwoCompSys"/>
</dbReference>
<dbReference type="CDD" id="cd16917">
    <property type="entry name" value="HATPase_UhpB-NarQ-NarX-like"/>
    <property type="match status" value="1"/>
</dbReference>
<feature type="transmembrane region" description="Helical" evidence="4">
    <location>
        <begin position="68"/>
        <end position="86"/>
    </location>
</feature>
<dbReference type="GO" id="GO:0000160">
    <property type="term" value="P:phosphorelay signal transduction system"/>
    <property type="evidence" value="ECO:0007669"/>
    <property type="project" value="UniProtKB-KW"/>
</dbReference>
<gene>
    <name evidence="6" type="ORF">EAS64_31270</name>
</gene>